<dbReference type="InterPro" id="IPR034984">
    <property type="entry name" value="Imelysin-like_IPPA"/>
</dbReference>
<dbReference type="RefSeq" id="WP_379833970.1">
    <property type="nucleotide sequence ID" value="NZ_JBHRYQ010000001.1"/>
</dbReference>
<dbReference type="InterPro" id="IPR038352">
    <property type="entry name" value="Imelysin_sf"/>
</dbReference>
<comment type="caution">
    <text evidence="4">The sequence shown here is derived from an EMBL/GenBank/DDBJ whole genome shotgun (WGS) entry which is preliminary data.</text>
</comment>
<evidence type="ECO:0000313" key="4">
    <source>
        <dbReference type="EMBL" id="MFC3809212.1"/>
    </source>
</evidence>
<keyword evidence="2" id="KW-0732">Signal</keyword>
<dbReference type="PROSITE" id="PS51257">
    <property type="entry name" value="PROKAR_LIPOPROTEIN"/>
    <property type="match status" value="1"/>
</dbReference>
<evidence type="ECO:0000313" key="5">
    <source>
        <dbReference type="Proteomes" id="UP001595616"/>
    </source>
</evidence>
<accession>A0ABV7YT44</accession>
<sequence>MKKYFLPIITCMLLSCGDGSETTTPETVDQGKDRALVLAHYADNIIIPAYTNFKVKFDVMKTKSAAFTAKPDLATLTEFRAAWIDAYTEWQKVELFDFGPAEKETIRSFYNIYPTNVNNILENIDNTSANLEVPASYANQGFPALDYLLNGVGVTDAQILAFYTANSAQGQKRLAYITRLTDRMSLLLTKVTTDWNGTYRDTFVSKTGLDIGSSTSLMINGLVLHYERFIRSGKFGIPSGAMLNGVVSPEKVEAFYKKDLSKTLALTAHQAYVDYFNGKNFKTGVEGPSIKTYMDELKAKDAVSGKMLSELINAQFEVSKTKINALKPNFYEEVKTNNTAMQAVYTEMQNVIKMLKVDMTSAMSITITYTDNDGD</sequence>
<evidence type="ECO:0000256" key="1">
    <source>
        <dbReference type="ARBA" id="ARBA00004196"/>
    </source>
</evidence>
<dbReference type="CDD" id="cd14659">
    <property type="entry name" value="Imelysin-like_IPPA"/>
    <property type="match status" value="1"/>
</dbReference>
<protein>
    <submittedName>
        <fullName evidence="4">Imelysin family protein</fullName>
    </submittedName>
</protein>
<proteinExistence type="predicted"/>
<organism evidence="4 5">
    <name type="scientific">Lacihabitans lacunae</name>
    <dbReference type="NCBI Taxonomy" id="1028214"/>
    <lineage>
        <taxon>Bacteria</taxon>
        <taxon>Pseudomonadati</taxon>
        <taxon>Bacteroidota</taxon>
        <taxon>Cytophagia</taxon>
        <taxon>Cytophagales</taxon>
        <taxon>Leadbetterellaceae</taxon>
        <taxon>Lacihabitans</taxon>
    </lineage>
</organism>
<dbReference type="Gene3D" id="1.20.1420.20">
    <property type="entry name" value="M75 peptidase, HXXE motif"/>
    <property type="match status" value="1"/>
</dbReference>
<keyword evidence="5" id="KW-1185">Reference proteome</keyword>
<gene>
    <name evidence="4" type="ORF">ACFOOI_00980</name>
</gene>
<feature type="domain" description="Imelysin-like" evidence="3">
    <location>
        <begin position="46"/>
        <end position="340"/>
    </location>
</feature>
<dbReference type="EMBL" id="JBHRYQ010000001">
    <property type="protein sequence ID" value="MFC3809212.1"/>
    <property type="molecule type" value="Genomic_DNA"/>
</dbReference>
<dbReference type="Pfam" id="PF09375">
    <property type="entry name" value="Peptidase_M75"/>
    <property type="match status" value="1"/>
</dbReference>
<name>A0ABV7YT44_9BACT</name>
<dbReference type="InterPro" id="IPR018976">
    <property type="entry name" value="Imelysin-like"/>
</dbReference>
<evidence type="ECO:0000256" key="2">
    <source>
        <dbReference type="ARBA" id="ARBA00022729"/>
    </source>
</evidence>
<reference evidence="5" key="1">
    <citation type="journal article" date="2019" name="Int. J. Syst. Evol. Microbiol.">
        <title>The Global Catalogue of Microorganisms (GCM) 10K type strain sequencing project: providing services to taxonomists for standard genome sequencing and annotation.</title>
        <authorList>
            <consortium name="The Broad Institute Genomics Platform"/>
            <consortium name="The Broad Institute Genome Sequencing Center for Infectious Disease"/>
            <person name="Wu L."/>
            <person name="Ma J."/>
        </authorList>
    </citation>
    <scope>NUCLEOTIDE SEQUENCE [LARGE SCALE GENOMIC DNA]</scope>
    <source>
        <strain evidence="5">CECT 7956</strain>
    </source>
</reference>
<dbReference type="Proteomes" id="UP001595616">
    <property type="component" value="Unassembled WGS sequence"/>
</dbReference>
<evidence type="ECO:0000259" key="3">
    <source>
        <dbReference type="Pfam" id="PF09375"/>
    </source>
</evidence>
<comment type="subcellular location">
    <subcellularLocation>
        <location evidence="1">Cell envelope</location>
    </subcellularLocation>
</comment>